<evidence type="ECO:0008006" key="3">
    <source>
        <dbReference type="Google" id="ProtNLM"/>
    </source>
</evidence>
<sequence length="470" mass="53198">MDVLWSVVQDGDRLVHVFPEGILNRVVTNYKPEMSFARLPSRDEWRRFEQYSRRVRVLYCYAAVLSFMSLRSGDIAKHLHGGQLFPNLHTLQLFERISFDPCSLLVRPPLRHLRLHYMDANAVEAIVDALPGCVMLLETIIIHGNAHRHSSCFERLSSKFSTALLTTHKLTELDAALAFPRAVHHLSTLSTMRILSLSDLVVPDAATLPFPALEALQLWVAPGGFPSLLPFLEKLGAPSLQEFRASNIREGYGTVVHFHANQMHAMICEFSRFSQLRVLAFPGVTWRWLPSLGRTPLIDGLLSENVLEPLYSLRALKELKLGNFPIRLTSDEIIEQMARAWPQIEELWVTFYVSTLHFIAREDLLQVDAMLPFARSCPKLTALGLPISISRTPLHVPELLPKHPRLQILCLIDIGPNVTEETVDLLAQVFPNMTVTLMGFDAERRDLNDRMLEKRKALASDVVDEGGLEI</sequence>
<organism evidence="1 2">
    <name type="scientific">Phanerochaete sordida</name>
    <dbReference type="NCBI Taxonomy" id="48140"/>
    <lineage>
        <taxon>Eukaryota</taxon>
        <taxon>Fungi</taxon>
        <taxon>Dikarya</taxon>
        <taxon>Basidiomycota</taxon>
        <taxon>Agaricomycotina</taxon>
        <taxon>Agaricomycetes</taxon>
        <taxon>Polyporales</taxon>
        <taxon>Phanerochaetaceae</taxon>
        <taxon>Phanerochaete</taxon>
    </lineage>
</organism>
<comment type="caution">
    <text evidence="1">The sequence shown here is derived from an EMBL/GenBank/DDBJ whole genome shotgun (WGS) entry which is preliminary data.</text>
</comment>
<dbReference type="Gene3D" id="3.80.10.10">
    <property type="entry name" value="Ribonuclease Inhibitor"/>
    <property type="match status" value="1"/>
</dbReference>
<keyword evidence="2" id="KW-1185">Reference proteome</keyword>
<evidence type="ECO:0000313" key="1">
    <source>
        <dbReference type="EMBL" id="GJE95684.1"/>
    </source>
</evidence>
<dbReference type="AlphaFoldDB" id="A0A9P3GK03"/>
<gene>
    <name evidence="1" type="ORF">PsYK624_118700</name>
</gene>
<evidence type="ECO:0000313" key="2">
    <source>
        <dbReference type="Proteomes" id="UP000703269"/>
    </source>
</evidence>
<accession>A0A9P3GK03</accession>
<dbReference type="EMBL" id="BPQB01000051">
    <property type="protein sequence ID" value="GJE95684.1"/>
    <property type="molecule type" value="Genomic_DNA"/>
</dbReference>
<dbReference type="Proteomes" id="UP000703269">
    <property type="component" value="Unassembled WGS sequence"/>
</dbReference>
<dbReference type="OrthoDB" id="2750109at2759"/>
<reference evidence="1 2" key="1">
    <citation type="submission" date="2021-08" db="EMBL/GenBank/DDBJ databases">
        <title>Draft Genome Sequence of Phanerochaete sordida strain YK-624.</title>
        <authorList>
            <person name="Mori T."/>
            <person name="Dohra H."/>
            <person name="Suzuki T."/>
            <person name="Kawagishi H."/>
            <person name="Hirai H."/>
        </authorList>
    </citation>
    <scope>NUCLEOTIDE SEQUENCE [LARGE SCALE GENOMIC DNA]</scope>
    <source>
        <strain evidence="1 2">YK-624</strain>
    </source>
</reference>
<protein>
    <recommendedName>
        <fullName evidence="3">F-box domain-containing protein</fullName>
    </recommendedName>
</protein>
<name>A0A9P3GK03_9APHY</name>
<proteinExistence type="predicted"/>
<dbReference type="InterPro" id="IPR032675">
    <property type="entry name" value="LRR_dom_sf"/>
</dbReference>
<dbReference type="SUPFAM" id="SSF52047">
    <property type="entry name" value="RNI-like"/>
    <property type="match status" value="1"/>
</dbReference>